<dbReference type="GO" id="GO:0003723">
    <property type="term" value="F:RNA binding"/>
    <property type="evidence" value="ECO:0007669"/>
    <property type="project" value="InterPro"/>
</dbReference>
<feature type="domain" description="Large ribosomal subunit protein uL30 N-terminal eukaryotes" evidence="6">
    <location>
        <begin position="33"/>
        <end position="104"/>
    </location>
</feature>
<evidence type="ECO:0000259" key="6">
    <source>
        <dbReference type="Pfam" id="PF08079"/>
    </source>
</evidence>
<dbReference type="InterPro" id="IPR039699">
    <property type="entry name" value="Ribosomal_uL30"/>
</dbReference>
<keyword evidence="8" id="KW-1185">Reference proteome</keyword>
<dbReference type="Proteomes" id="UP000012073">
    <property type="component" value="Unassembled WGS sequence"/>
</dbReference>
<evidence type="ECO:0000313" key="8">
    <source>
        <dbReference type="Proteomes" id="UP000012073"/>
    </source>
</evidence>
<dbReference type="NCBIfam" id="TIGR01310">
    <property type="entry name" value="uL30_euk"/>
    <property type="match status" value="1"/>
</dbReference>
<dbReference type="CDD" id="cd01657">
    <property type="entry name" value="Ribosomal_L7_archeal_euk"/>
    <property type="match status" value="1"/>
</dbReference>
<evidence type="ECO:0000256" key="3">
    <source>
        <dbReference type="ARBA" id="ARBA00023274"/>
    </source>
</evidence>
<organism evidence="7 8">
    <name type="scientific">Chondrus crispus</name>
    <name type="common">Carrageen Irish moss</name>
    <name type="synonym">Polymorpha crispa</name>
    <dbReference type="NCBI Taxonomy" id="2769"/>
    <lineage>
        <taxon>Eukaryota</taxon>
        <taxon>Rhodophyta</taxon>
        <taxon>Florideophyceae</taxon>
        <taxon>Rhodymeniophycidae</taxon>
        <taxon>Gigartinales</taxon>
        <taxon>Gigartinaceae</taxon>
        <taxon>Chondrus</taxon>
    </lineage>
</organism>
<dbReference type="InterPro" id="IPR016082">
    <property type="entry name" value="Ribosomal_uL30_ferredoxin-like"/>
</dbReference>
<dbReference type="GeneID" id="17323071"/>
<dbReference type="Pfam" id="PF00327">
    <property type="entry name" value="Ribosomal_L30"/>
    <property type="match status" value="1"/>
</dbReference>
<protein>
    <submittedName>
        <fullName evidence="7">60S ribosomal protein L7</fullName>
    </submittedName>
</protein>
<dbReference type="GO" id="GO:0022625">
    <property type="term" value="C:cytosolic large ribosomal subunit"/>
    <property type="evidence" value="ECO:0007669"/>
    <property type="project" value="TreeGrafter"/>
</dbReference>
<sequence>AAAAPQTPPRPPSSHPSNAARPAMVAKSGAPPVPESVLKKRRATEKVAGERLIAAKAAQKARREAKKEAFKRAETYAAEYRAAERTVIDAKRASRKDGKFYVPDGAKVAFVIRIRGINAMPPKEKKILRLLRLRQIQNGVFVKLNYATIRMMQRVEPYITYGYPNLKSVKELIYKRGFGKVGTRGAWSRIPLSDNRIIEEALGKYNIICMEDLVHEIFTCGEHFKEANNFLWPFQLSSPKGGYSKKSKLIHFTEGGDAGNREDLINRLIQRMN</sequence>
<evidence type="ECO:0000256" key="1">
    <source>
        <dbReference type="ARBA" id="ARBA00007594"/>
    </source>
</evidence>
<feature type="compositionally biased region" description="Pro residues" evidence="4">
    <location>
        <begin position="1"/>
        <end position="14"/>
    </location>
</feature>
<dbReference type="InterPro" id="IPR012988">
    <property type="entry name" value="Ribosomal_uL30_N_euk"/>
</dbReference>
<dbReference type="RefSeq" id="XP_005715352.1">
    <property type="nucleotide sequence ID" value="XM_005715295.1"/>
</dbReference>
<dbReference type="FunFam" id="3.30.1390.20:FF:000002">
    <property type="entry name" value="60S ribosomal protein L7"/>
    <property type="match status" value="1"/>
</dbReference>
<dbReference type="InterPro" id="IPR036919">
    <property type="entry name" value="Ribo_uL30_ferredoxin-like_sf"/>
</dbReference>
<dbReference type="STRING" id="2769.R7QCQ3"/>
<dbReference type="Gene3D" id="3.30.1390.20">
    <property type="entry name" value="Ribosomal protein L30, ferredoxin-like fold domain"/>
    <property type="match status" value="1"/>
</dbReference>
<dbReference type="AlphaFoldDB" id="R7QCQ3"/>
<dbReference type="InterPro" id="IPR005998">
    <property type="entry name" value="Ribosomal_uL30_euk"/>
</dbReference>
<name>R7QCQ3_CHOCR</name>
<dbReference type="PANTHER" id="PTHR11524:SF16">
    <property type="entry name" value="LARGE RIBOSOMAL SUBUNIT PROTEIN UL30"/>
    <property type="match status" value="1"/>
</dbReference>
<evidence type="ECO:0000256" key="2">
    <source>
        <dbReference type="ARBA" id="ARBA00022980"/>
    </source>
</evidence>
<gene>
    <name evidence="7" type="ORF">CHC_T00010071001</name>
</gene>
<dbReference type="InterPro" id="IPR035808">
    <property type="entry name" value="Ribosomal_uL30_euk_arc"/>
</dbReference>
<dbReference type="SUPFAM" id="SSF55129">
    <property type="entry name" value="Ribosomal protein L30p/L7e"/>
    <property type="match status" value="1"/>
</dbReference>
<dbReference type="PANTHER" id="PTHR11524">
    <property type="entry name" value="60S RIBOSOMAL PROTEIN L7"/>
    <property type="match status" value="1"/>
</dbReference>
<evidence type="ECO:0000313" key="7">
    <source>
        <dbReference type="EMBL" id="CDF35533.1"/>
    </source>
</evidence>
<dbReference type="OMA" id="IVEPWIA"/>
<keyword evidence="2 7" id="KW-0689">Ribosomal protein</keyword>
<dbReference type="OrthoDB" id="28644at2759"/>
<evidence type="ECO:0000259" key="5">
    <source>
        <dbReference type="Pfam" id="PF00327"/>
    </source>
</evidence>
<comment type="similarity">
    <text evidence="1">Belongs to the universal ribosomal protein uL30 family.</text>
</comment>
<dbReference type="EMBL" id="HG001734">
    <property type="protein sequence ID" value="CDF35533.1"/>
    <property type="molecule type" value="Genomic_DNA"/>
</dbReference>
<accession>R7QCQ3</accession>
<dbReference type="Pfam" id="PF08079">
    <property type="entry name" value="Ribosomal_L30_N"/>
    <property type="match status" value="1"/>
</dbReference>
<dbReference type="GO" id="GO:0000463">
    <property type="term" value="P:maturation of LSU-rRNA from tricistronic rRNA transcript (SSU-rRNA, 5.8S rRNA, LSU-rRNA)"/>
    <property type="evidence" value="ECO:0007669"/>
    <property type="project" value="TreeGrafter"/>
</dbReference>
<reference evidence="8" key="1">
    <citation type="journal article" date="2013" name="Proc. Natl. Acad. Sci. U.S.A.">
        <title>Genome structure and metabolic features in the red seaweed Chondrus crispus shed light on evolution of the Archaeplastida.</title>
        <authorList>
            <person name="Collen J."/>
            <person name="Porcel B."/>
            <person name="Carre W."/>
            <person name="Ball S.G."/>
            <person name="Chaparro C."/>
            <person name="Tonon T."/>
            <person name="Barbeyron T."/>
            <person name="Michel G."/>
            <person name="Noel B."/>
            <person name="Valentin K."/>
            <person name="Elias M."/>
            <person name="Artiguenave F."/>
            <person name="Arun A."/>
            <person name="Aury J.M."/>
            <person name="Barbosa-Neto J.F."/>
            <person name="Bothwell J.H."/>
            <person name="Bouget F.Y."/>
            <person name="Brillet L."/>
            <person name="Cabello-Hurtado F."/>
            <person name="Capella-Gutierrez S."/>
            <person name="Charrier B."/>
            <person name="Cladiere L."/>
            <person name="Cock J.M."/>
            <person name="Coelho S.M."/>
            <person name="Colleoni C."/>
            <person name="Czjzek M."/>
            <person name="Da Silva C."/>
            <person name="Delage L."/>
            <person name="Denoeud F."/>
            <person name="Deschamps P."/>
            <person name="Dittami S.M."/>
            <person name="Gabaldon T."/>
            <person name="Gachon C.M."/>
            <person name="Groisillier A."/>
            <person name="Herve C."/>
            <person name="Jabbari K."/>
            <person name="Katinka M."/>
            <person name="Kloareg B."/>
            <person name="Kowalczyk N."/>
            <person name="Labadie K."/>
            <person name="Leblanc C."/>
            <person name="Lopez P.J."/>
            <person name="McLachlan D.H."/>
            <person name="Meslet-Cladiere L."/>
            <person name="Moustafa A."/>
            <person name="Nehr Z."/>
            <person name="Nyvall Collen P."/>
            <person name="Panaud O."/>
            <person name="Partensky F."/>
            <person name="Poulain J."/>
            <person name="Rensing S.A."/>
            <person name="Rousvoal S."/>
            <person name="Samson G."/>
            <person name="Symeonidi A."/>
            <person name="Weissenbach J."/>
            <person name="Zambounis A."/>
            <person name="Wincker P."/>
            <person name="Boyen C."/>
        </authorList>
    </citation>
    <scope>NUCLEOTIDE SEQUENCE [LARGE SCALE GENOMIC DNA]</scope>
    <source>
        <strain evidence="8">cv. Stackhouse</strain>
    </source>
</reference>
<dbReference type="FunFam" id="3.30.1390.20:FF:000003">
    <property type="entry name" value="60S ribosomal protein L7"/>
    <property type="match status" value="1"/>
</dbReference>
<feature type="non-terminal residue" evidence="7">
    <location>
        <position position="1"/>
    </location>
</feature>
<dbReference type="Gramene" id="CDF35533">
    <property type="protein sequence ID" value="CDF35533"/>
    <property type="gene ID" value="CHC_T00010071001"/>
</dbReference>
<feature type="region of interest" description="Disordered" evidence="4">
    <location>
        <begin position="1"/>
        <end position="35"/>
    </location>
</feature>
<dbReference type="KEGG" id="ccp:CHC_T00010071001"/>
<proteinExistence type="inferred from homology"/>
<keyword evidence="3" id="KW-0687">Ribonucleoprotein</keyword>
<dbReference type="GO" id="GO:0003735">
    <property type="term" value="F:structural constituent of ribosome"/>
    <property type="evidence" value="ECO:0007669"/>
    <property type="project" value="TreeGrafter"/>
</dbReference>
<evidence type="ECO:0000256" key="4">
    <source>
        <dbReference type="SAM" id="MobiDB-lite"/>
    </source>
</evidence>
<feature type="domain" description="Large ribosomal subunit protein uL30-like ferredoxin-like fold" evidence="5">
    <location>
        <begin position="109"/>
        <end position="159"/>
    </location>
</feature>